<feature type="compositionally biased region" description="Basic residues" evidence="1">
    <location>
        <begin position="158"/>
        <end position="170"/>
    </location>
</feature>
<sequence>MKLGGQEVLALIDTGASNNFLKKRKPRGWCVLGVEFVERVKAIPILFANSMCITEGGGTCMVPLLRGKSSPSNTLATMHMEVHKSSSTTTAVIHGKEQHGKGGGTPKSGPKECKEGNTPKLLKGHPPRRKVDYAQGQSAAKSPRDVASPRQESPRQNHSWRSRRRYKAKGRAGAPRHKDEGGTTDAQLEQAQGNQVVYGRRHGRRSKRRRSR</sequence>
<dbReference type="AlphaFoldDB" id="A0A6A6LVI5"/>
<dbReference type="EMBL" id="JAAGAX010000009">
    <property type="protein sequence ID" value="KAF2303629.1"/>
    <property type="molecule type" value="Genomic_DNA"/>
</dbReference>
<protein>
    <submittedName>
        <fullName evidence="2">Uncharacterized protein</fullName>
    </submittedName>
</protein>
<keyword evidence="3" id="KW-1185">Reference proteome</keyword>
<evidence type="ECO:0000256" key="1">
    <source>
        <dbReference type="SAM" id="MobiDB-lite"/>
    </source>
</evidence>
<gene>
    <name evidence="2" type="ORF">GH714_020353</name>
</gene>
<feature type="compositionally biased region" description="Polar residues" evidence="1">
    <location>
        <begin position="184"/>
        <end position="195"/>
    </location>
</feature>
<comment type="caution">
    <text evidence="2">The sequence shown here is derived from an EMBL/GenBank/DDBJ whole genome shotgun (WGS) entry which is preliminary data.</text>
</comment>
<dbReference type="CDD" id="cd00303">
    <property type="entry name" value="retropepsin_like"/>
    <property type="match status" value="1"/>
</dbReference>
<name>A0A6A6LVI5_HEVBR</name>
<feature type="compositionally biased region" description="Basic residues" evidence="1">
    <location>
        <begin position="199"/>
        <end position="212"/>
    </location>
</feature>
<evidence type="ECO:0000313" key="2">
    <source>
        <dbReference type="EMBL" id="KAF2303629.1"/>
    </source>
</evidence>
<proteinExistence type="predicted"/>
<organism evidence="2 3">
    <name type="scientific">Hevea brasiliensis</name>
    <name type="common">Para rubber tree</name>
    <name type="synonym">Siphonia brasiliensis</name>
    <dbReference type="NCBI Taxonomy" id="3981"/>
    <lineage>
        <taxon>Eukaryota</taxon>
        <taxon>Viridiplantae</taxon>
        <taxon>Streptophyta</taxon>
        <taxon>Embryophyta</taxon>
        <taxon>Tracheophyta</taxon>
        <taxon>Spermatophyta</taxon>
        <taxon>Magnoliopsida</taxon>
        <taxon>eudicotyledons</taxon>
        <taxon>Gunneridae</taxon>
        <taxon>Pentapetalae</taxon>
        <taxon>rosids</taxon>
        <taxon>fabids</taxon>
        <taxon>Malpighiales</taxon>
        <taxon>Euphorbiaceae</taxon>
        <taxon>Crotonoideae</taxon>
        <taxon>Micrandreae</taxon>
        <taxon>Hevea</taxon>
    </lineage>
</organism>
<feature type="region of interest" description="Disordered" evidence="1">
    <location>
        <begin position="83"/>
        <end position="212"/>
    </location>
</feature>
<reference evidence="2 3" key="1">
    <citation type="journal article" date="2020" name="Mol. Plant">
        <title>The Chromosome-Based Rubber Tree Genome Provides New Insights into Spurge Genome Evolution and Rubber Biosynthesis.</title>
        <authorList>
            <person name="Liu J."/>
            <person name="Shi C."/>
            <person name="Shi C.C."/>
            <person name="Li W."/>
            <person name="Zhang Q.J."/>
            <person name="Zhang Y."/>
            <person name="Li K."/>
            <person name="Lu H.F."/>
            <person name="Shi C."/>
            <person name="Zhu S.T."/>
            <person name="Xiao Z.Y."/>
            <person name="Nan H."/>
            <person name="Yue Y."/>
            <person name="Zhu X.G."/>
            <person name="Wu Y."/>
            <person name="Hong X.N."/>
            <person name="Fan G.Y."/>
            <person name="Tong Y."/>
            <person name="Zhang D."/>
            <person name="Mao C.L."/>
            <person name="Liu Y.L."/>
            <person name="Hao S.J."/>
            <person name="Liu W.Q."/>
            <person name="Lv M.Q."/>
            <person name="Zhang H.B."/>
            <person name="Liu Y."/>
            <person name="Hu-Tang G.R."/>
            <person name="Wang J.P."/>
            <person name="Wang J.H."/>
            <person name="Sun Y.H."/>
            <person name="Ni S.B."/>
            <person name="Chen W.B."/>
            <person name="Zhang X.C."/>
            <person name="Jiao Y.N."/>
            <person name="Eichler E.E."/>
            <person name="Li G.H."/>
            <person name="Liu X."/>
            <person name="Gao L.Z."/>
        </authorList>
    </citation>
    <scope>NUCLEOTIDE SEQUENCE [LARGE SCALE GENOMIC DNA]</scope>
    <source>
        <strain evidence="3">cv. GT1</strain>
        <tissue evidence="2">Leaf</tissue>
    </source>
</reference>
<dbReference type="Proteomes" id="UP000467840">
    <property type="component" value="Chromosome 16"/>
</dbReference>
<evidence type="ECO:0000313" key="3">
    <source>
        <dbReference type="Proteomes" id="UP000467840"/>
    </source>
</evidence>
<accession>A0A6A6LVI5</accession>